<dbReference type="STRING" id="136037.A0A067QVM7"/>
<keyword evidence="4" id="KW-1185">Reference proteome</keyword>
<dbReference type="Pfam" id="PF03109">
    <property type="entry name" value="ABC1"/>
    <property type="match status" value="1"/>
</dbReference>
<evidence type="ECO:0000313" key="4">
    <source>
        <dbReference type="Proteomes" id="UP000027135"/>
    </source>
</evidence>
<keyword evidence="3" id="KW-0418">Kinase</keyword>
<accession>A0A067QVM7</accession>
<dbReference type="InterPro" id="IPR004147">
    <property type="entry name" value="ABC1_dom"/>
</dbReference>
<dbReference type="PANTHER" id="PTHR43173">
    <property type="entry name" value="ABC1 FAMILY PROTEIN"/>
    <property type="match status" value="1"/>
</dbReference>
<protein>
    <submittedName>
        <fullName evidence="3">Putative aarF domain-containing protein kinase 5</fullName>
    </submittedName>
</protein>
<organism evidence="3 4">
    <name type="scientific">Zootermopsis nevadensis</name>
    <name type="common">Dampwood termite</name>
    <dbReference type="NCBI Taxonomy" id="136037"/>
    <lineage>
        <taxon>Eukaryota</taxon>
        <taxon>Metazoa</taxon>
        <taxon>Ecdysozoa</taxon>
        <taxon>Arthropoda</taxon>
        <taxon>Hexapoda</taxon>
        <taxon>Insecta</taxon>
        <taxon>Pterygota</taxon>
        <taxon>Neoptera</taxon>
        <taxon>Polyneoptera</taxon>
        <taxon>Dictyoptera</taxon>
        <taxon>Blattodea</taxon>
        <taxon>Blattoidea</taxon>
        <taxon>Termitoidae</taxon>
        <taxon>Termopsidae</taxon>
        <taxon>Zootermopsis</taxon>
    </lineage>
</organism>
<dbReference type="eggNOG" id="KOG1235">
    <property type="taxonomic scope" value="Eukaryota"/>
</dbReference>
<evidence type="ECO:0000313" key="3">
    <source>
        <dbReference type="EMBL" id="KDR14244.1"/>
    </source>
</evidence>
<dbReference type="Proteomes" id="UP000027135">
    <property type="component" value="Unassembled WGS sequence"/>
</dbReference>
<dbReference type="InterPro" id="IPR011009">
    <property type="entry name" value="Kinase-like_dom_sf"/>
</dbReference>
<dbReference type="InterPro" id="IPR045307">
    <property type="entry name" value="ADCK1_dom"/>
</dbReference>
<dbReference type="InParanoid" id="A0A067QVM7"/>
<dbReference type="EMBL" id="KK852891">
    <property type="protein sequence ID" value="KDR14244.1"/>
    <property type="molecule type" value="Genomic_DNA"/>
</dbReference>
<dbReference type="InterPro" id="IPR051130">
    <property type="entry name" value="Mito_struct-func_regulator"/>
</dbReference>
<evidence type="ECO:0000259" key="2">
    <source>
        <dbReference type="Pfam" id="PF03109"/>
    </source>
</evidence>
<gene>
    <name evidence="3" type="ORF">L798_10550</name>
</gene>
<dbReference type="FunCoup" id="A0A067QVM7">
    <property type="interactions" value="154"/>
</dbReference>
<evidence type="ECO:0000256" key="1">
    <source>
        <dbReference type="ARBA" id="ARBA00009670"/>
    </source>
</evidence>
<dbReference type="AlphaFoldDB" id="A0A067QVM7"/>
<name>A0A067QVM7_ZOONE</name>
<keyword evidence="3" id="KW-0808">Transferase</keyword>
<dbReference type="SUPFAM" id="SSF56112">
    <property type="entry name" value="Protein kinase-like (PK-like)"/>
    <property type="match status" value="1"/>
</dbReference>
<feature type="domain" description="ABC1 atypical kinase-like" evidence="2">
    <location>
        <begin position="158"/>
        <end position="402"/>
    </location>
</feature>
<proteinExistence type="inferred from homology"/>
<dbReference type="GO" id="GO:0016301">
    <property type="term" value="F:kinase activity"/>
    <property type="evidence" value="ECO:0007669"/>
    <property type="project" value="UniProtKB-KW"/>
</dbReference>
<sequence length="558" mass="64490">MSKVVGNSCLTTFMRRFPRVKYLHTDIKYLTRQSPRNYSLHVKCGSLVFATVGAAVYYSQLTNHEKRMLRVSLGGIGRFLRSLKTGLTISLDYWWSLLGLEEGTEEYKEVLHPLHQRAADRLLDGCLRNGGLYIKLGQGFSSLNHVLPKEYLDTLKTLQDKCLTREKNELKEIFLEDFGVPYTEIFESFDEEPIAAASLAQVYHAKTKDGKEVAVKVQYIDLQNRFIGDVSTIRLLLKIVGFMHPKFDFEWVLEDLRGTLEQELDFINEGRNSEQCARDLSKFSFIYVPQVVWNLSTKRILTTEFIRGFKVSDVESLKRQGFSLADIDKKLFQAFSEQIFHTGFVHADPHPGNVLVRKGPSGKAQLVLLDHGLYECLPSSVRQSLCRLWKAIVTNNHTDMETYAHELGVKDYRQLVEILTQRPLDAGMKFRTKLSEEDLRYMTEMTRHKFDKVMEALRAMPRTMLLIIRNLNTVRAIARNHGDPVDRYVVLARSASQGQFLSDQAGMLQKIFAFRELFLFEMMLWCQSMKLWCVRFYFRVLRCVGRAPDVSTVLQQIQ</sequence>
<reference evidence="3 4" key="1">
    <citation type="journal article" date="2014" name="Nat. Commun.">
        <title>Molecular traces of alternative social organization in a termite genome.</title>
        <authorList>
            <person name="Terrapon N."/>
            <person name="Li C."/>
            <person name="Robertson H.M."/>
            <person name="Ji L."/>
            <person name="Meng X."/>
            <person name="Booth W."/>
            <person name="Chen Z."/>
            <person name="Childers C.P."/>
            <person name="Glastad K.M."/>
            <person name="Gokhale K."/>
            <person name="Gowin J."/>
            <person name="Gronenberg W."/>
            <person name="Hermansen R.A."/>
            <person name="Hu H."/>
            <person name="Hunt B.G."/>
            <person name="Huylmans A.K."/>
            <person name="Khalil S.M."/>
            <person name="Mitchell R.D."/>
            <person name="Munoz-Torres M.C."/>
            <person name="Mustard J.A."/>
            <person name="Pan H."/>
            <person name="Reese J.T."/>
            <person name="Scharf M.E."/>
            <person name="Sun F."/>
            <person name="Vogel H."/>
            <person name="Xiao J."/>
            <person name="Yang W."/>
            <person name="Yang Z."/>
            <person name="Yang Z."/>
            <person name="Zhou J."/>
            <person name="Zhu J."/>
            <person name="Brent C.S."/>
            <person name="Elsik C.G."/>
            <person name="Goodisman M.A."/>
            <person name="Liberles D.A."/>
            <person name="Roe R.M."/>
            <person name="Vargo E.L."/>
            <person name="Vilcinskas A."/>
            <person name="Wang J."/>
            <person name="Bornberg-Bauer E."/>
            <person name="Korb J."/>
            <person name="Zhang G."/>
            <person name="Liebig J."/>
        </authorList>
    </citation>
    <scope>NUCLEOTIDE SEQUENCE [LARGE SCALE GENOMIC DNA]</scope>
    <source>
        <tissue evidence="3">Whole organism</tissue>
    </source>
</reference>
<dbReference type="CDD" id="cd13969">
    <property type="entry name" value="ADCK1-like"/>
    <property type="match status" value="1"/>
</dbReference>
<dbReference type="OMA" id="DVMTTMV"/>
<dbReference type="PANTHER" id="PTHR43173:SF28">
    <property type="entry name" value="AARF DOMAIN CONTAINING KINASE 5"/>
    <property type="match status" value="1"/>
</dbReference>
<comment type="similarity">
    <text evidence="1">Belongs to the protein kinase superfamily. ADCK protein kinase family.</text>
</comment>